<keyword evidence="5" id="KW-1185">Reference proteome</keyword>
<evidence type="ECO:0000256" key="2">
    <source>
        <dbReference type="ARBA" id="ARBA00022737"/>
    </source>
</evidence>
<proteinExistence type="predicted"/>
<feature type="repeat" description="WD" evidence="3">
    <location>
        <begin position="18"/>
        <end position="50"/>
    </location>
</feature>
<keyword evidence="1 3" id="KW-0853">WD repeat</keyword>
<dbReference type="OrthoDB" id="10250769at2759"/>
<dbReference type="PROSITE" id="PS00678">
    <property type="entry name" value="WD_REPEATS_1"/>
    <property type="match status" value="1"/>
</dbReference>
<keyword evidence="2" id="KW-0677">Repeat</keyword>
<accession>A0A4P9WP27</accession>
<evidence type="ECO:0000313" key="4">
    <source>
        <dbReference type="EMBL" id="RKO92536.1"/>
    </source>
</evidence>
<dbReference type="Pfam" id="PF00400">
    <property type="entry name" value="WD40"/>
    <property type="match status" value="1"/>
</dbReference>
<evidence type="ECO:0008006" key="6">
    <source>
        <dbReference type="Google" id="ProtNLM"/>
    </source>
</evidence>
<dbReference type="Gene3D" id="2.130.10.10">
    <property type="entry name" value="YVTN repeat-like/Quinoprotein amine dehydrogenase"/>
    <property type="match status" value="1"/>
</dbReference>
<evidence type="ECO:0000256" key="3">
    <source>
        <dbReference type="PROSITE-ProRule" id="PRU00221"/>
    </source>
</evidence>
<dbReference type="AlphaFoldDB" id="A0A4P9WP27"/>
<evidence type="ECO:0000256" key="1">
    <source>
        <dbReference type="ARBA" id="ARBA00022574"/>
    </source>
</evidence>
<organism evidence="4 5">
    <name type="scientific">Blyttiomyces helicus</name>
    <dbReference type="NCBI Taxonomy" id="388810"/>
    <lineage>
        <taxon>Eukaryota</taxon>
        <taxon>Fungi</taxon>
        <taxon>Fungi incertae sedis</taxon>
        <taxon>Chytridiomycota</taxon>
        <taxon>Chytridiomycota incertae sedis</taxon>
        <taxon>Chytridiomycetes</taxon>
        <taxon>Chytridiomycetes incertae sedis</taxon>
        <taxon>Blyttiomyces</taxon>
    </lineage>
</organism>
<dbReference type="InterPro" id="IPR001680">
    <property type="entry name" value="WD40_rpt"/>
</dbReference>
<dbReference type="SMART" id="SM00320">
    <property type="entry name" value="WD40"/>
    <property type="match status" value="3"/>
</dbReference>
<name>A0A4P9WP27_9FUNG</name>
<dbReference type="PROSITE" id="PS50082">
    <property type="entry name" value="WD_REPEATS_2"/>
    <property type="match status" value="1"/>
</dbReference>
<dbReference type="InterPro" id="IPR019775">
    <property type="entry name" value="WD40_repeat_CS"/>
</dbReference>
<dbReference type="InterPro" id="IPR036322">
    <property type="entry name" value="WD40_repeat_dom_sf"/>
</dbReference>
<protein>
    <recommendedName>
        <fullName evidence="6">WD40-repeat-containing domain protein</fullName>
    </recommendedName>
</protein>
<dbReference type="InterPro" id="IPR015943">
    <property type="entry name" value="WD40/YVTN_repeat-like_dom_sf"/>
</dbReference>
<sequence>MTRYVPSHIFIAPSFFKAICYSSDEGTLLTGGQDGKVAFWDVGSGLLTRELDVSHVGAINGIDSSADGRFCQLVKIYDYKTGAVVFIGTGHMTAITNFQFTRAKSEARQLHLVSVDDDGAILSWSLPGHWTWGGAHREDV</sequence>
<gene>
    <name evidence="4" type="ORF">BDK51DRAFT_29558</name>
</gene>
<dbReference type="Proteomes" id="UP000269721">
    <property type="component" value="Unassembled WGS sequence"/>
</dbReference>
<reference evidence="5" key="1">
    <citation type="journal article" date="2018" name="Nat. Microbiol.">
        <title>Leveraging single-cell genomics to expand the fungal tree of life.</title>
        <authorList>
            <person name="Ahrendt S.R."/>
            <person name="Quandt C.A."/>
            <person name="Ciobanu D."/>
            <person name="Clum A."/>
            <person name="Salamov A."/>
            <person name="Andreopoulos B."/>
            <person name="Cheng J.F."/>
            <person name="Woyke T."/>
            <person name="Pelin A."/>
            <person name="Henrissat B."/>
            <person name="Reynolds N.K."/>
            <person name="Benny G.L."/>
            <person name="Smith M.E."/>
            <person name="James T.Y."/>
            <person name="Grigoriev I.V."/>
        </authorList>
    </citation>
    <scope>NUCLEOTIDE SEQUENCE [LARGE SCALE GENOMIC DNA]</scope>
</reference>
<dbReference type="EMBL" id="KZ994596">
    <property type="protein sequence ID" value="RKO92536.1"/>
    <property type="molecule type" value="Genomic_DNA"/>
</dbReference>
<evidence type="ECO:0000313" key="5">
    <source>
        <dbReference type="Proteomes" id="UP000269721"/>
    </source>
</evidence>
<dbReference type="SUPFAM" id="SSF50978">
    <property type="entry name" value="WD40 repeat-like"/>
    <property type="match status" value="1"/>
</dbReference>